<accession>A0A087TXA4</accession>
<sequence>MNNEEPIEYSHYPGGHPPSPDEVPPIERDDFPAPPFPFT</sequence>
<protein>
    <submittedName>
        <fullName evidence="2">Uncharacterized protein</fullName>
    </submittedName>
</protein>
<feature type="non-terminal residue" evidence="2">
    <location>
        <position position="39"/>
    </location>
</feature>
<proteinExistence type="predicted"/>
<dbReference type="OrthoDB" id="1746725at2759"/>
<dbReference type="EMBL" id="KK117171">
    <property type="protein sequence ID" value="KFM69743.1"/>
    <property type="molecule type" value="Genomic_DNA"/>
</dbReference>
<evidence type="ECO:0000313" key="3">
    <source>
        <dbReference type="Proteomes" id="UP000054359"/>
    </source>
</evidence>
<name>A0A087TXA4_STEMI</name>
<organism evidence="2 3">
    <name type="scientific">Stegodyphus mimosarum</name>
    <name type="common">African social velvet spider</name>
    <dbReference type="NCBI Taxonomy" id="407821"/>
    <lineage>
        <taxon>Eukaryota</taxon>
        <taxon>Metazoa</taxon>
        <taxon>Ecdysozoa</taxon>
        <taxon>Arthropoda</taxon>
        <taxon>Chelicerata</taxon>
        <taxon>Arachnida</taxon>
        <taxon>Araneae</taxon>
        <taxon>Araneomorphae</taxon>
        <taxon>Entelegynae</taxon>
        <taxon>Eresoidea</taxon>
        <taxon>Eresidae</taxon>
        <taxon>Stegodyphus</taxon>
    </lineage>
</organism>
<gene>
    <name evidence="2" type="ORF">X975_18658</name>
</gene>
<dbReference type="Proteomes" id="UP000054359">
    <property type="component" value="Unassembled WGS sequence"/>
</dbReference>
<dbReference type="STRING" id="407821.A0A087TXA4"/>
<keyword evidence="3" id="KW-1185">Reference proteome</keyword>
<reference evidence="2 3" key="1">
    <citation type="submission" date="2013-11" db="EMBL/GenBank/DDBJ databases">
        <title>Genome sequencing of Stegodyphus mimosarum.</title>
        <authorList>
            <person name="Bechsgaard J."/>
        </authorList>
    </citation>
    <scope>NUCLEOTIDE SEQUENCE [LARGE SCALE GENOMIC DNA]</scope>
</reference>
<evidence type="ECO:0000256" key="1">
    <source>
        <dbReference type="SAM" id="MobiDB-lite"/>
    </source>
</evidence>
<dbReference type="AlphaFoldDB" id="A0A087TXA4"/>
<feature type="region of interest" description="Disordered" evidence="1">
    <location>
        <begin position="1"/>
        <end position="39"/>
    </location>
</feature>
<evidence type="ECO:0000313" key="2">
    <source>
        <dbReference type="EMBL" id="KFM69743.1"/>
    </source>
</evidence>